<feature type="domain" description="Exonuclease" evidence="2">
    <location>
        <begin position="98"/>
        <end position="260"/>
    </location>
</feature>
<protein>
    <recommendedName>
        <fullName evidence="2">Exonuclease domain-containing protein</fullName>
    </recommendedName>
</protein>
<sequence>MIGGRRVSEVYRDEVPAHLRTTAQLRSSGRRPVDPSKATAWLERVFDGDVWRTALHDVTATAPLPPSPPRAPGPARATTSPAREESATWARDVLADRDAVVLDTELTDFTGRVIEVAVVATDGATLLTSLVDPEGTPINPHAQRAHGITAQMLAGAPTLEQLWPKLDHVLRGKRVIAWNAPFDLTRLRAEHRHIFGDADLPDWLTGPWLCAMRKHAAWVGDRNTKSGGFRNHRLEGGHRAEGDCLAALAWIKRMADTAPGAAAHASAEAHPDAVTTGAPTPDLATPDLATIRELWPQVLGKVREHSRSLEAMLGKAEPVLASGRVLTIRHPAAVVGRRVAQSQNLDLVNTALTAVLGQPWTARVAPHDPTA</sequence>
<dbReference type="AlphaFoldDB" id="A0A290Z625"/>
<evidence type="ECO:0000313" key="3">
    <source>
        <dbReference type="EMBL" id="ATE54456.1"/>
    </source>
</evidence>
<dbReference type="InterPro" id="IPR036397">
    <property type="entry name" value="RNaseH_sf"/>
</dbReference>
<feature type="region of interest" description="Disordered" evidence="1">
    <location>
        <begin position="59"/>
        <end position="87"/>
    </location>
</feature>
<dbReference type="GO" id="GO:0003676">
    <property type="term" value="F:nucleic acid binding"/>
    <property type="evidence" value="ECO:0007669"/>
    <property type="project" value="InterPro"/>
</dbReference>
<dbReference type="InterPro" id="IPR013520">
    <property type="entry name" value="Ribonucl_H"/>
</dbReference>
<dbReference type="KEGG" id="apre:CNX65_15125"/>
<evidence type="ECO:0000256" key="1">
    <source>
        <dbReference type="SAM" id="MobiDB-lite"/>
    </source>
</evidence>
<keyword evidence="4" id="KW-1185">Reference proteome</keyword>
<dbReference type="EMBL" id="CP023445">
    <property type="protein sequence ID" value="ATE54456.1"/>
    <property type="molecule type" value="Genomic_DNA"/>
</dbReference>
<accession>A0A290Z625</accession>
<dbReference type="Pfam" id="PF00929">
    <property type="entry name" value="RNase_T"/>
    <property type="match status" value="1"/>
</dbReference>
<dbReference type="GO" id="GO:0005829">
    <property type="term" value="C:cytosol"/>
    <property type="evidence" value="ECO:0007669"/>
    <property type="project" value="TreeGrafter"/>
</dbReference>
<proteinExistence type="predicted"/>
<dbReference type="GO" id="GO:0045004">
    <property type="term" value="P:DNA replication proofreading"/>
    <property type="evidence" value="ECO:0007669"/>
    <property type="project" value="TreeGrafter"/>
</dbReference>
<dbReference type="InterPro" id="IPR012337">
    <property type="entry name" value="RNaseH-like_sf"/>
</dbReference>
<dbReference type="GO" id="GO:0008408">
    <property type="term" value="F:3'-5' exonuclease activity"/>
    <property type="evidence" value="ECO:0007669"/>
    <property type="project" value="TreeGrafter"/>
</dbReference>
<dbReference type="SUPFAM" id="SSF53098">
    <property type="entry name" value="Ribonuclease H-like"/>
    <property type="match status" value="1"/>
</dbReference>
<feature type="region of interest" description="Disordered" evidence="1">
    <location>
        <begin position="262"/>
        <end position="283"/>
    </location>
</feature>
<organism evidence="3 4">
    <name type="scientific">Actinosynnema pretiosum</name>
    <dbReference type="NCBI Taxonomy" id="42197"/>
    <lineage>
        <taxon>Bacteria</taxon>
        <taxon>Bacillati</taxon>
        <taxon>Actinomycetota</taxon>
        <taxon>Actinomycetes</taxon>
        <taxon>Pseudonocardiales</taxon>
        <taxon>Pseudonocardiaceae</taxon>
        <taxon>Actinosynnema</taxon>
    </lineage>
</organism>
<name>A0A290Z625_9PSEU</name>
<feature type="compositionally biased region" description="Pro residues" evidence="1">
    <location>
        <begin position="63"/>
        <end position="72"/>
    </location>
</feature>
<dbReference type="Proteomes" id="UP000218505">
    <property type="component" value="Chromosome"/>
</dbReference>
<dbReference type="CDD" id="cd06127">
    <property type="entry name" value="DEDDh"/>
    <property type="match status" value="1"/>
</dbReference>
<reference evidence="3" key="1">
    <citation type="submission" date="2017-09" db="EMBL/GenBank/DDBJ databases">
        <title>Complete Genome Sequence of ansamitocin-producing Bacterium Actinosynnema pretiosum X47.</title>
        <authorList>
            <person name="Cao G."/>
            <person name="Zong G."/>
            <person name="Zhong C."/>
            <person name="Fu J."/>
        </authorList>
    </citation>
    <scope>NUCLEOTIDE SEQUENCE [LARGE SCALE GENOMIC DNA]</scope>
    <source>
        <strain evidence="3">X47</strain>
    </source>
</reference>
<evidence type="ECO:0000259" key="2">
    <source>
        <dbReference type="SMART" id="SM00479"/>
    </source>
</evidence>
<gene>
    <name evidence="3" type="ORF">CNX65_15125</name>
</gene>
<evidence type="ECO:0000313" key="4">
    <source>
        <dbReference type="Proteomes" id="UP000218505"/>
    </source>
</evidence>
<dbReference type="PANTHER" id="PTHR30231">
    <property type="entry name" value="DNA POLYMERASE III SUBUNIT EPSILON"/>
    <property type="match status" value="1"/>
</dbReference>
<dbReference type="SMART" id="SM00479">
    <property type="entry name" value="EXOIII"/>
    <property type="match status" value="1"/>
</dbReference>
<dbReference type="Gene3D" id="3.30.420.10">
    <property type="entry name" value="Ribonuclease H-like superfamily/Ribonuclease H"/>
    <property type="match status" value="1"/>
</dbReference>
<dbReference type="PANTHER" id="PTHR30231:SF37">
    <property type="entry name" value="EXODEOXYRIBONUCLEASE 10"/>
    <property type="match status" value="1"/>
</dbReference>